<dbReference type="InterPro" id="IPR005135">
    <property type="entry name" value="Endo/exonuclease/phosphatase"/>
</dbReference>
<sequence>MVKKSTVMAAKTKKNSMWNANSIQKKTDELLHLMESKDVNVAPISETHLQINQELNIANYRVTRTDHSTGAKEGGTAMIVSTKVKHNEIALPPVGSIEATGIQIQTSSLPLRLAAAYSPPSQLGPSDIDALLDSSISTLFGGDLNAKHQCWNSQTANSKGYALLAHSRKKDFVVAGPTHPMHYPGTARQKPDILDIVVMKNLSQSMELETITTLTSDHNLVLRQN</sequence>
<comment type="caution">
    <text evidence="2">The sequence shown here is derived from an EMBL/GenBank/DDBJ whole genome shotgun (WGS) entry which is preliminary data.</text>
</comment>
<evidence type="ECO:0000259" key="1">
    <source>
        <dbReference type="Pfam" id="PF14529"/>
    </source>
</evidence>
<proteinExistence type="predicted"/>
<evidence type="ECO:0000313" key="2">
    <source>
        <dbReference type="EMBL" id="KAJ1192285.1"/>
    </source>
</evidence>
<accession>A0AAV7UVS7</accession>
<reference evidence="2" key="1">
    <citation type="journal article" date="2022" name="bioRxiv">
        <title>Sequencing and chromosome-scale assembly of the giantPleurodeles waltlgenome.</title>
        <authorList>
            <person name="Brown T."/>
            <person name="Elewa A."/>
            <person name="Iarovenko S."/>
            <person name="Subramanian E."/>
            <person name="Araus A.J."/>
            <person name="Petzold A."/>
            <person name="Susuki M."/>
            <person name="Suzuki K.-i.T."/>
            <person name="Hayashi T."/>
            <person name="Toyoda A."/>
            <person name="Oliveira C."/>
            <person name="Osipova E."/>
            <person name="Leigh N.D."/>
            <person name="Simon A."/>
            <person name="Yun M.H."/>
        </authorList>
    </citation>
    <scope>NUCLEOTIDE SEQUENCE</scope>
    <source>
        <strain evidence="2">20211129_DDA</strain>
        <tissue evidence="2">Liver</tissue>
    </source>
</reference>
<dbReference type="PANTHER" id="PTHR33273">
    <property type="entry name" value="DOMAIN-CONTAINING PROTEIN, PUTATIVE-RELATED"/>
    <property type="match status" value="1"/>
</dbReference>
<gene>
    <name evidence="2" type="ORF">NDU88_001596</name>
</gene>
<organism evidence="2 3">
    <name type="scientific">Pleurodeles waltl</name>
    <name type="common">Iberian ribbed newt</name>
    <dbReference type="NCBI Taxonomy" id="8319"/>
    <lineage>
        <taxon>Eukaryota</taxon>
        <taxon>Metazoa</taxon>
        <taxon>Chordata</taxon>
        <taxon>Craniata</taxon>
        <taxon>Vertebrata</taxon>
        <taxon>Euteleostomi</taxon>
        <taxon>Amphibia</taxon>
        <taxon>Batrachia</taxon>
        <taxon>Caudata</taxon>
        <taxon>Salamandroidea</taxon>
        <taxon>Salamandridae</taxon>
        <taxon>Pleurodelinae</taxon>
        <taxon>Pleurodeles</taxon>
    </lineage>
</organism>
<dbReference type="SUPFAM" id="SSF56219">
    <property type="entry name" value="DNase I-like"/>
    <property type="match status" value="1"/>
</dbReference>
<dbReference type="InterPro" id="IPR036691">
    <property type="entry name" value="Endo/exonu/phosph_ase_sf"/>
</dbReference>
<evidence type="ECO:0000313" key="3">
    <source>
        <dbReference type="Proteomes" id="UP001066276"/>
    </source>
</evidence>
<name>A0AAV7UVS7_PLEWA</name>
<dbReference type="EMBL" id="JANPWB010000004">
    <property type="protein sequence ID" value="KAJ1192285.1"/>
    <property type="molecule type" value="Genomic_DNA"/>
</dbReference>
<dbReference type="AlphaFoldDB" id="A0AAV7UVS7"/>
<keyword evidence="3" id="KW-1185">Reference proteome</keyword>
<feature type="domain" description="Endonuclease/exonuclease/phosphatase" evidence="1">
    <location>
        <begin position="112"/>
        <end position="221"/>
    </location>
</feature>
<protein>
    <recommendedName>
        <fullName evidence="1">Endonuclease/exonuclease/phosphatase domain-containing protein</fullName>
    </recommendedName>
</protein>
<dbReference type="Pfam" id="PF14529">
    <property type="entry name" value="Exo_endo_phos_2"/>
    <property type="match status" value="1"/>
</dbReference>
<dbReference type="Proteomes" id="UP001066276">
    <property type="component" value="Chromosome 2_2"/>
</dbReference>
<dbReference type="Gene3D" id="3.60.10.10">
    <property type="entry name" value="Endonuclease/exonuclease/phosphatase"/>
    <property type="match status" value="1"/>
</dbReference>
<dbReference type="GO" id="GO:0003824">
    <property type="term" value="F:catalytic activity"/>
    <property type="evidence" value="ECO:0007669"/>
    <property type="project" value="InterPro"/>
</dbReference>
<dbReference type="PANTHER" id="PTHR33273:SF2">
    <property type="entry name" value="ENDONUCLEASE_EXONUCLEASE_PHOSPHATASE DOMAIN-CONTAINING PROTEIN"/>
    <property type="match status" value="1"/>
</dbReference>